<dbReference type="Pfam" id="PF00728">
    <property type="entry name" value="Glyco_hydro_20"/>
    <property type="match status" value="1"/>
</dbReference>
<dbReference type="InterPro" id="IPR004867">
    <property type="entry name" value="CHB_C_dom"/>
</dbReference>
<dbReference type="Gene3D" id="3.20.20.80">
    <property type="entry name" value="Glycosidases"/>
    <property type="match status" value="1"/>
</dbReference>
<evidence type="ECO:0000256" key="2">
    <source>
        <dbReference type="ARBA" id="ARBA00006285"/>
    </source>
</evidence>
<dbReference type="PRINTS" id="PR00738">
    <property type="entry name" value="GLHYDRLASE20"/>
</dbReference>
<dbReference type="Gene3D" id="2.60.40.10">
    <property type="entry name" value="Immunoglobulins"/>
    <property type="match status" value="1"/>
</dbReference>
<comment type="catalytic activity">
    <reaction evidence="1">
        <text>Hydrolysis of terminal non-reducing N-acetyl-D-hexosamine residues in N-acetyl-beta-D-hexosaminides.</text>
        <dbReference type="EC" id="3.2.1.52"/>
    </reaction>
</comment>
<comment type="caution">
    <text evidence="11">The sequence shown here is derived from an EMBL/GenBank/DDBJ whole genome shotgun (WGS) entry which is preliminary data.</text>
</comment>
<evidence type="ECO:0000256" key="1">
    <source>
        <dbReference type="ARBA" id="ARBA00001231"/>
    </source>
</evidence>
<dbReference type="PANTHER" id="PTHR22600:SF57">
    <property type="entry name" value="BETA-N-ACETYLHEXOSAMINIDASE"/>
    <property type="match status" value="1"/>
</dbReference>
<dbReference type="Gene3D" id="3.30.379.10">
    <property type="entry name" value="Chitobiase/beta-hexosaminidase domain 2-like"/>
    <property type="match status" value="1"/>
</dbReference>
<evidence type="ECO:0000259" key="10">
    <source>
        <dbReference type="SMART" id="SM01081"/>
    </source>
</evidence>
<keyword evidence="5 11" id="KW-0326">Glycosidase</keyword>
<dbReference type="GO" id="GO:0030247">
    <property type="term" value="F:polysaccharide binding"/>
    <property type="evidence" value="ECO:0007669"/>
    <property type="project" value="InterPro"/>
</dbReference>
<dbReference type="InterPro" id="IPR029018">
    <property type="entry name" value="Hex-like_dom2"/>
</dbReference>
<dbReference type="InterPro" id="IPR008965">
    <property type="entry name" value="CBM2/CBM3_carb-bd_dom_sf"/>
</dbReference>
<feature type="signal peptide" evidence="9">
    <location>
        <begin position="1"/>
        <end position="23"/>
    </location>
</feature>
<dbReference type="GO" id="GO:0016020">
    <property type="term" value="C:membrane"/>
    <property type="evidence" value="ECO:0007669"/>
    <property type="project" value="TreeGrafter"/>
</dbReference>
<dbReference type="InterPro" id="IPR013783">
    <property type="entry name" value="Ig-like_fold"/>
</dbReference>
<dbReference type="InterPro" id="IPR015883">
    <property type="entry name" value="Glyco_hydro_20_cat"/>
</dbReference>
<dbReference type="Gene3D" id="2.60.40.290">
    <property type="match status" value="1"/>
</dbReference>
<dbReference type="SUPFAM" id="SSF49384">
    <property type="entry name" value="Carbohydrate-binding domain"/>
    <property type="match status" value="1"/>
</dbReference>
<feature type="domain" description="Chitobiase/beta-hexosaminidases N-terminal" evidence="10">
    <location>
        <begin position="30"/>
        <end position="185"/>
    </location>
</feature>
<evidence type="ECO:0000313" key="11">
    <source>
        <dbReference type="EMBL" id="MBB6131456.1"/>
    </source>
</evidence>
<dbReference type="Proteomes" id="UP000548326">
    <property type="component" value="Unassembled WGS sequence"/>
</dbReference>
<feature type="active site" description="Proton donor" evidence="8">
    <location>
        <position position="523"/>
    </location>
</feature>
<dbReference type="InterPro" id="IPR017853">
    <property type="entry name" value="GH"/>
</dbReference>
<dbReference type="GO" id="GO:0005975">
    <property type="term" value="P:carbohydrate metabolic process"/>
    <property type="evidence" value="ECO:0007669"/>
    <property type="project" value="InterPro"/>
</dbReference>
<dbReference type="GO" id="GO:0004563">
    <property type="term" value="F:beta-N-acetylhexosaminidase activity"/>
    <property type="evidence" value="ECO:0007669"/>
    <property type="project" value="UniProtKB-EC"/>
</dbReference>
<evidence type="ECO:0000313" key="12">
    <source>
        <dbReference type="Proteomes" id="UP000548326"/>
    </source>
</evidence>
<evidence type="ECO:0000256" key="6">
    <source>
        <dbReference type="ARBA" id="ARBA00030512"/>
    </source>
</evidence>
<dbReference type="EMBL" id="JACHCA010000024">
    <property type="protein sequence ID" value="MBB6131456.1"/>
    <property type="molecule type" value="Genomic_DNA"/>
</dbReference>
<feature type="chain" id="PRO_5032352802" description="beta-N-acetylhexosaminidase" evidence="9">
    <location>
        <begin position="24"/>
        <end position="858"/>
    </location>
</feature>
<keyword evidence="9" id="KW-0732">Signal</keyword>
<dbReference type="InterPro" id="IPR025705">
    <property type="entry name" value="Beta_hexosaminidase_sua/sub"/>
</dbReference>
<protein>
    <recommendedName>
        <fullName evidence="3">beta-N-acetylhexosaminidase</fullName>
        <ecNumber evidence="3">3.2.1.52</ecNumber>
    </recommendedName>
    <alternativeName>
        <fullName evidence="6">Beta-N-acetylhexosaminidase</fullName>
    </alternativeName>
    <alternativeName>
        <fullName evidence="7">N-acetyl-beta-glucosaminidase</fullName>
    </alternativeName>
</protein>
<dbReference type="SUPFAM" id="SSF51445">
    <property type="entry name" value="(Trans)glycosidases"/>
    <property type="match status" value="1"/>
</dbReference>
<dbReference type="GO" id="GO:0030203">
    <property type="term" value="P:glycosaminoglycan metabolic process"/>
    <property type="evidence" value="ECO:0007669"/>
    <property type="project" value="TreeGrafter"/>
</dbReference>
<dbReference type="Pfam" id="PF02838">
    <property type="entry name" value="Glyco_hydro_20b"/>
    <property type="match status" value="1"/>
</dbReference>
<accession>A0A841JPC8</accession>
<sequence length="858" mass="96181">MRKIFTTMLVAAFFMSTAFTLHQDIKFNIADLHITWQVVDNNYMNRHRALTALIITNSGHEVLPAGGWKFYFNSGRGFSEQAVSNNAKIKQVNGDLYSITPTDGFKELKPGASTRIEYINDDPVVNATDAPEGIYLVWDAQPEKGYSITSFNVEPYKPTYQGLITPEIVFDRNKNITDIPADQLTKVFPTPASYQEAGAGQYLVLNNPAPVAGFSDKKFEKESRLLTDYIISLDNHKSKNETKPGSLKSIVIKYKEGINAEGYELSITPTGIHIFASTNTGAFYAVQSLKTMIPPAALADPKKNIEIPCAEIKDEPRFTYRAVMLDVARNFQPKKQVLKLLEAMSLYKLNTLHLHLTDDEGWRLELPSLPELTSVGAKRGHTLDSKHFLPASHGSGPDVNNTVGTGFYSRADYIEILRYATDRHIAVVPEIETPGHARAPIKAMDARYDRLMAEGKKAEAEKYLLRDLNDKSEYRSVQYWNDNVIDVSLPSTYNFVATVVDDVAALYKEAGAPLQTIHFGGDEVPAHVWEKSPAYLALKASHPEIKGTNDLWYYFYGRVNDILKAKGLLLSGWEEMALRKTMLDGHPTYVPNPDFTKEHLQADVWNNVLGDGQEDLAYRLANAGYKVVLTCVTNLYFDMASYKSFDEPGYYWGAFLGIDKFYSFIPFDYFKNADVDKNGNPINRSLFIGKQRLTDYGKGNIVGLQGALWAETVKSTERMDYMIFPRLLALAERAWAADPQWATETDPAKAKQEYETAWSGFLNVLGKRELPRLSYYEGGYNYRIPKPGISLQDGKYLSNVDYPGLTIRYTTNGKEPDDKSKIYTGPVNYNGGVIKFRAFDVKGRGGNVAEGGSNSLNP</sequence>
<gene>
    <name evidence="11" type="ORF">HDF22_005607</name>
</gene>
<organism evidence="11 12">
    <name type="scientific">Mucilaginibacter lappiensis</name>
    <dbReference type="NCBI Taxonomy" id="354630"/>
    <lineage>
        <taxon>Bacteria</taxon>
        <taxon>Pseudomonadati</taxon>
        <taxon>Bacteroidota</taxon>
        <taxon>Sphingobacteriia</taxon>
        <taxon>Sphingobacteriales</taxon>
        <taxon>Sphingobacteriaceae</taxon>
        <taxon>Mucilaginibacter</taxon>
    </lineage>
</organism>
<dbReference type="AlphaFoldDB" id="A0A841JPC8"/>
<evidence type="ECO:0000256" key="7">
    <source>
        <dbReference type="ARBA" id="ARBA00033000"/>
    </source>
</evidence>
<evidence type="ECO:0000256" key="3">
    <source>
        <dbReference type="ARBA" id="ARBA00012663"/>
    </source>
</evidence>
<proteinExistence type="inferred from homology"/>
<dbReference type="SMART" id="SM01081">
    <property type="entry name" value="CHB_HEX"/>
    <property type="match status" value="1"/>
</dbReference>
<dbReference type="InterPro" id="IPR015882">
    <property type="entry name" value="HEX_bac_N"/>
</dbReference>
<evidence type="ECO:0000256" key="5">
    <source>
        <dbReference type="ARBA" id="ARBA00023295"/>
    </source>
</evidence>
<dbReference type="InterPro" id="IPR012291">
    <property type="entry name" value="CBM2_carb-bd_dom_sf"/>
</dbReference>
<dbReference type="Pfam" id="PF03173">
    <property type="entry name" value="CHB_HEX"/>
    <property type="match status" value="1"/>
</dbReference>
<dbReference type="PANTHER" id="PTHR22600">
    <property type="entry name" value="BETA-HEXOSAMINIDASE"/>
    <property type="match status" value="1"/>
</dbReference>
<dbReference type="InterPro" id="IPR014756">
    <property type="entry name" value="Ig_E-set"/>
</dbReference>
<evidence type="ECO:0000256" key="8">
    <source>
        <dbReference type="PIRSR" id="PIRSR625705-1"/>
    </source>
</evidence>
<dbReference type="Pfam" id="PF03174">
    <property type="entry name" value="CHB_HEX_C"/>
    <property type="match status" value="1"/>
</dbReference>
<dbReference type="InterPro" id="IPR004866">
    <property type="entry name" value="CHB/HEX_N_dom"/>
</dbReference>
<keyword evidence="4 11" id="KW-0378">Hydrolase</keyword>
<evidence type="ECO:0000256" key="4">
    <source>
        <dbReference type="ARBA" id="ARBA00022801"/>
    </source>
</evidence>
<dbReference type="SUPFAM" id="SSF81296">
    <property type="entry name" value="E set domains"/>
    <property type="match status" value="1"/>
</dbReference>
<dbReference type="EC" id="3.2.1.52" evidence="3"/>
<dbReference type="CDD" id="cd02847">
    <property type="entry name" value="E_set_Chitobiase_C"/>
    <property type="match status" value="1"/>
</dbReference>
<name>A0A841JPC8_9SPHI</name>
<evidence type="ECO:0000256" key="9">
    <source>
        <dbReference type="SAM" id="SignalP"/>
    </source>
</evidence>
<comment type="similarity">
    <text evidence="2">Belongs to the glycosyl hydrolase 20 family.</text>
</comment>
<reference evidence="11 12" key="1">
    <citation type="submission" date="2020-08" db="EMBL/GenBank/DDBJ databases">
        <title>Genomic Encyclopedia of Type Strains, Phase IV (KMG-V): Genome sequencing to study the core and pangenomes of soil and plant-associated prokaryotes.</title>
        <authorList>
            <person name="Whitman W."/>
        </authorList>
    </citation>
    <scope>NUCLEOTIDE SEQUENCE [LARGE SCALE GENOMIC DNA]</scope>
    <source>
        <strain evidence="11 12">MP601</strain>
    </source>
</reference>
<dbReference type="RefSeq" id="WP_183589943.1">
    <property type="nucleotide sequence ID" value="NZ_JACHCA010000024.1"/>
</dbReference>
<dbReference type="SUPFAM" id="SSF55545">
    <property type="entry name" value="beta-N-acetylhexosaminidase-like domain"/>
    <property type="match status" value="1"/>
</dbReference>